<protein>
    <recommendedName>
        <fullName evidence="4">Type I restriction modification DNA specificity domain-containing protein</fullName>
    </recommendedName>
</protein>
<comment type="caution">
    <text evidence="5">The sequence shown here is derived from an EMBL/GenBank/DDBJ whole genome shotgun (WGS) entry which is preliminary data.</text>
</comment>
<dbReference type="GO" id="GO:0009307">
    <property type="term" value="P:DNA restriction-modification system"/>
    <property type="evidence" value="ECO:0007669"/>
    <property type="project" value="UniProtKB-KW"/>
</dbReference>
<dbReference type="RefSeq" id="WP_063873055.1">
    <property type="nucleotide sequence ID" value="NZ_CAWMRI010000166.1"/>
</dbReference>
<keyword evidence="2" id="KW-0680">Restriction system</keyword>
<dbReference type="Pfam" id="PF01420">
    <property type="entry name" value="Methylase_S"/>
    <property type="match status" value="1"/>
</dbReference>
<gene>
    <name evidence="5" type="ORF">A2T98_12530</name>
</gene>
<dbReference type="PANTHER" id="PTHR30408:SF12">
    <property type="entry name" value="TYPE I RESTRICTION ENZYME MJAVIII SPECIFICITY SUBUNIT"/>
    <property type="match status" value="1"/>
</dbReference>
<dbReference type="InterPro" id="IPR000055">
    <property type="entry name" value="Restrct_endonuc_typeI_TRD"/>
</dbReference>
<reference evidence="5 6" key="1">
    <citation type="submission" date="2016-04" db="EMBL/GenBank/DDBJ databases">
        <title>Draft Genome Assembly of the Bloom-forming Cyanobacterium Nodularia spumigena Strain CENA596 in Shrimp Production Ponds.</title>
        <authorList>
            <person name="Popin R.V."/>
            <person name="Rigonato J."/>
            <person name="Abreu V.A."/>
            <person name="Andreote A.P."/>
            <person name="Silveira S.B."/>
            <person name="Odebrecht C."/>
            <person name="Fiore M.F."/>
        </authorList>
    </citation>
    <scope>NUCLEOTIDE SEQUENCE [LARGE SCALE GENOMIC DNA]</scope>
    <source>
        <strain evidence="5 6">CENA596</strain>
    </source>
</reference>
<keyword evidence="3" id="KW-0238">DNA-binding</keyword>
<dbReference type="Gene3D" id="3.90.220.20">
    <property type="entry name" value="DNA methylase specificity domains"/>
    <property type="match status" value="2"/>
</dbReference>
<evidence type="ECO:0000313" key="5">
    <source>
        <dbReference type="EMBL" id="KZL49466.1"/>
    </source>
</evidence>
<dbReference type="EMBL" id="LWAJ01000166">
    <property type="protein sequence ID" value="KZL49466.1"/>
    <property type="molecule type" value="Genomic_DNA"/>
</dbReference>
<accession>A0A166JAU9</accession>
<evidence type="ECO:0000256" key="3">
    <source>
        <dbReference type="ARBA" id="ARBA00023125"/>
    </source>
</evidence>
<dbReference type="InterPro" id="IPR044946">
    <property type="entry name" value="Restrct_endonuc_typeI_TRD_sf"/>
</dbReference>
<sequence>MDINKHDIKRFLIKSSDLTKKKLFVEFYQPKYQFLFKKLHECPYPLHSLKKLSNRMFDGPFGSNRKVDMYQDSGIPYIRVKDVLPSGIFLDQLKYISEEKHNELIRSRVVPGNILITIAGRLGTAAVFPESLKEGNITGHIVGLELSKEINPHYVATFINSSLGEFQAIRLGHRTTRPELNLSEVGEFIIPVPPRHIQDCIAEIMQNAYVTKNYQLMKANEILENIDGYILDKSGIKLNKIIRKNHFLVSLSKLLGRRFDVESVCTEFNHSDYPNSSWLTLNEVATLPSNTKIPSRNPHEEYLYIGMTDVDELFGEVNIHNLLGKDIKGNKLVIKGNDVVFARIEPCIYNKKIALIPSDIIEALGSTELLIARAKSNILPSFLLWLLRSELIQQQIAGKMTGTTGRRRLPDEVFASLKLPKISIDLQKLIVNELNRRCNEAKFLYTESENLVNEAKARVERMILGEEEVT</sequence>
<dbReference type="GO" id="GO:0003677">
    <property type="term" value="F:DNA binding"/>
    <property type="evidence" value="ECO:0007669"/>
    <property type="project" value="UniProtKB-KW"/>
</dbReference>
<dbReference type="Proteomes" id="UP000076555">
    <property type="component" value="Unassembled WGS sequence"/>
</dbReference>
<dbReference type="PANTHER" id="PTHR30408">
    <property type="entry name" value="TYPE-1 RESTRICTION ENZYME ECOKI SPECIFICITY PROTEIN"/>
    <property type="match status" value="1"/>
</dbReference>
<dbReference type="CDD" id="cd17260">
    <property type="entry name" value="RMtype1_S_EcoEI-TRD1-CR1_like"/>
    <property type="match status" value="1"/>
</dbReference>
<name>A0A166JAU9_NODSP</name>
<evidence type="ECO:0000259" key="4">
    <source>
        <dbReference type="Pfam" id="PF01420"/>
    </source>
</evidence>
<evidence type="ECO:0000256" key="1">
    <source>
        <dbReference type="ARBA" id="ARBA00010923"/>
    </source>
</evidence>
<dbReference type="SUPFAM" id="SSF116734">
    <property type="entry name" value="DNA methylase specificity domain"/>
    <property type="match status" value="2"/>
</dbReference>
<proteinExistence type="inferred from homology"/>
<evidence type="ECO:0000256" key="2">
    <source>
        <dbReference type="ARBA" id="ARBA00022747"/>
    </source>
</evidence>
<feature type="domain" description="Type I restriction modification DNA specificity" evidence="4">
    <location>
        <begin position="70"/>
        <end position="209"/>
    </location>
</feature>
<dbReference type="AlphaFoldDB" id="A0A166JAU9"/>
<evidence type="ECO:0000313" key="6">
    <source>
        <dbReference type="Proteomes" id="UP000076555"/>
    </source>
</evidence>
<organism evidence="5 6">
    <name type="scientific">Nodularia spumigena CENA596</name>
    <dbReference type="NCBI Taxonomy" id="1819295"/>
    <lineage>
        <taxon>Bacteria</taxon>
        <taxon>Bacillati</taxon>
        <taxon>Cyanobacteriota</taxon>
        <taxon>Cyanophyceae</taxon>
        <taxon>Nostocales</taxon>
        <taxon>Nodulariaceae</taxon>
        <taxon>Nodularia</taxon>
    </lineage>
</organism>
<dbReference type="InterPro" id="IPR052021">
    <property type="entry name" value="Type-I_RS_S_subunit"/>
</dbReference>
<comment type="similarity">
    <text evidence="1">Belongs to the type-I restriction system S methylase family.</text>
</comment>
<dbReference type="OrthoDB" id="9815652at2"/>